<dbReference type="Proteomes" id="UP000215633">
    <property type="component" value="Unassembled WGS sequence"/>
</dbReference>
<feature type="signal peptide" evidence="1">
    <location>
        <begin position="1"/>
        <end position="25"/>
    </location>
</feature>
<keyword evidence="1" id="KW-0732">Signal</keyword>
<gene>
    <name evidence="2" type="ORF">CAL24_18565</name>
</gene>
<dbReference type="RefSeq" id="WP_028352521.1">
    <property type="nucleotide sequence ID" value="NZ_NEVT01000007.1"/>
</dbReference>
<dbReference type="EMBL" id="NEVT01000007">
    <property type="protein sequence ID" value="OZI73842.1"/>
    <property type="molecule type" value="Genomic_DNA"/>
</dbReference>
<name>A0A261VK00_9BORD</name>
<keyword evidence="3" id="KW-1185">Reference proteome</keyword>
<evidence type="ECO:0000256" key="1">
    <source>
        <dbReference type="SAM" id="SignalP"/>
    </source>
</evidence>
<reference evidence="3" key="1">
    <citation type="submission" date="2017-05" db="EMBL/GenBank/DDBJ databases">
        <title>Complete and WGS of Bordetella genogroups.</title>
        <authorList>
            <person name="Spilker T."/>
            <person name="Lipuma J."/>
        </authorList>
    </citation>
    <scope>NUCLEOTIDE SEQUENCE [LARGE SCALE GENOMIC DNA]</scope>
    <source>
        <strain evidence="3">AU8256</strain>
    </source>
</reference>
<feature type="chain" id="PRO_5012469940" description="Lipoprotein" evidence="1">
    <location>
        <begin position="26"/>
        <end position="115"/>
    </location>
</feature>
<evidence type="ECO:0008006" key="4">
    <source>
        <dbReference type="Google" id="ProtNLM"/>
    </source>
</evidence>
<accession>A0A261VK00</accession>
<organism evidence="2 3">
    <name type="scientific">Bordetella genomosp. 2</name>
    <dbReference type="NCBI Taxonomy" id="1983456"/>
    <lineage>
        <taxon>Bacteria</taxon>
        <taxon>Pseudomonadati</taxon>
        <taxon>Pseudomonadota</taxon>
        <taxon>Betaproteobacteria</taxon>
        <taxon>Burkholderiales</taxon>
        <taxon>Alcaligenaceae</taxon>
        <taxon>Bordetella</taxon>
    </lineage>
</organism>
<proteinExistence type="predicted"/>
<evidence type="ECO:0000313" key="2">
    <source>
        <dbReference type="EMBL" id="OZI73842.1"/>
    </source>
</evidence>
<dbReference type="AlphaFoldDB" id="A0A261VK00"/>
<protein>
    <recommendedName>
        <fullName evidence="4">Lipoprotein</fullName>
    </recommendedName>
</protein>
<evidence type="ECO:0000313" key="3">
    <source>
        <dbReference type="Proteomes" id="UP000215633"/>
    </source>
</evidence>
<sequence>MNIRFKKVSLAVATALALGMPLMHGCAASSSDSRVEAAVEDKPFYDWFNKLTSQVEADPKYKRIPIDTEAQQNEFLVWLHDAYRHRISKQEFASRVNAQYPNHDYETSFIVSRLP</sequence>
<comment type="caution">
    <text evidence="2">The sequence shown here is derived from an EMBL/GenBank/DDBJ whole genome shotgun (WGS) entry which is preliminary data.</text>
</comment>